<evidence type="ECO:0000313" key="2">
    <source>
        <dbReference type="Proteomes" id="UP001161423"/>
    </source>
</evidence>
<dbReference type="EMBL" id="BSND01000013">
    <property type="protein sequence ID" value="GLQ00977.1"/>
    <property type="molecule type" value="Genomic_DNA"/>
</dbReference>
<comment type="caution">
    <text evidence="1">The sequence shown here is derived from an EMBL/GenBank/DDBJ whole genome shotgun (WGS) entry which is preliminary data.</text>
</comment>
<evidence type="ECO:0008006" key="3">
    <source>
        <dbReference type="Google" id="ProtNLM"/>
    </source>
</evidence>
<dbReference type="Proteomes" id="UP001161423">
    <property type="component" value="Unassembled WGS sequence"/>
</dbReference>
<sequence>MKKVFSQPVTLSLSDNRIRRYHLKVSELVAQEYDVLQKPIHRDQLVYSARYKKVSILDLFAMALMFRIVDS</sequence>
<organism evidence="1 2">
    <name type="scientific">Methylophaga thalassica</name>
    <dbReference type="NCBI Taxonomy" id="40223"/>
    <lineage>
        <taxon>Bacteria</taxon>
        <taxon>Pseudomonadati</taxon>
        <taxon>Pseudomonadota</taxon>
        <taxon>Gammaproteobacteria</taxon>
        <taxon>Thiotrichales</taxon>
        <taxon>Piscirickettsiaceae</taxon>
        <taxon>Methylophaga</taxon>
    </lineage>
</organism>
<accession>A0ABQ5TXP0</accession>
<reference evidence="1" key="1">
    <citation type="journal article" date="2014" name="Int. J. Syst. Evol. Microbiol.">
        <title>Complete genome of a new Firmicutes species belonging to the dominant human colonic microbiota ('Ruminococcus bicirculans') reveals two chromosomes and a selective capacity to utilize plant glucans.</title>
        <authorList>
            <consortium name="NISC Comparative Sequencing Program"/>
            <person name="Wegmann U."/>
            <person name="Louis P."/>
            <person name="Goesmann A."/>
            <person name="Henrissat B."/>
            <person name="Duncan S.H."/>
            <person name="Flint H.J."/>
        </authorList>
    </citation>
    <scope>NUCLEOTIDE SEQUENCE</scope>
    <source>
        <strain evidence="1">NBRC 102424</strain>
    </source>
</reference>
<name>A0ABQ5TXP0_9GAMM</name>
<evidence type="ECO:0000313" key="1">
    <source>
        <dbReference type="EMBL" id="GLQ00977.1"/>
    </source>
</evidence>
<proteinExistence type="predicted"/>
<gene>
    <name evidence="1" type="ORF">GCM10007891_28300</name>
</gene>
<protein>
    <recommendedName>
        <fullName evidence="3">Transposase</fullName>
    </recommendedName>
</protein>
<reference evidence="1" key="2">
    <citation type="submission" date="2023-01" db="EMBL/GenBank/DDBJ databases">
        <title>Draft genome sequence of Methylophaga thalassica strain NBRC 102424.</title>
        <authorList>
            <person name="Sun Q."/>
            <person name="Mori K."/>
        </authorList>
    </citation>
    <scope>NUCLEOTIDE SEQUENCE</scope>
    <source>
        <strain evidence="1">NBRC 102424</strain>
    </source>
</reference>
<keyword evidence="2" id="KW-1185">Reference proteome</keyword>